<name>A0A5S4ZUM2_9FIRM</name>
<accession>A0A5S4ZUM2</accession>
<dbReference type="RefSeq" id="WP_166511107.1">
    <property type="nucleotide sequence ID" value="NZ_VNHM01000004.1"/>
</dbReference>
<comment type="caution">
    <text evidence="1">The sequence shown here is derived from an EMBL/GenBank/DDBJ whole genome shotgun (WGS) entry which is preliminary data.</text>
</comment>
<dbReference type="EMBL" id="VNHM01000004">
    <property type="protein sequence ID" value="TYO96608.1"/>
    <property type="molecule type" value="Genomic_DNA"/>
</dbReference>
<proteinExistence type="predicted"/>
<keyword evidence="2" id="KW-1185">Reference proteome</keyword>
<gene>
    <name evidence="1" type="ORF">LX24_01077</name>
</gene>
<dbReference type="Proteomes" id="UP000323166">
    <property type="component" value="Unassembled WGS sequence"/>
</dbReference>
<evidence type="ECO:0000313" key="2">
    <source>
        <dbReference type="Proteomes" id="UP000323166"/>
    </source>
</evidence>
<organism evidence="1 2">
    <name type="scientific">Desulfallas thermosapovorans DSM 6562</name>
    <dbReference type="NCBI Taxonomy" id="1121431"/>
    <lineage>
        <taxon>Bacteria</taxon>
        <taxon>Bacillati</taxon>
        <taxon>Bacillota</taxon>
        <taxon>Clostridia</taxon>
        <taxon>Eubacteriales</taxon>
        <taxon>Desulfallaceae</taxon>
        <taxon>Desulfallas</taxon>
    </lineage>
</organism>
<evidence type="ECO:0000313" key="1">
    <source>
        <dbReference type="EMBL" id="TYO96608.1"/>
    </source>
</evidence>
<dbReference type="AlphaFoldDB" id="A0A5S4ZUM2"/>
<reference evidence="1 2" key="1">
    <citation type="submission" date="2019-07" db="EMBL/GenBank/DDBJ databases">
        <title>Genomic Encyclopedia of Type Strains, Phase I: the one thousand microbial genomes (KMG-I) project.</title>
        <authorList>
            <person name="Kyrpides N."/>
        </authorList>
    </citation>
    <scope>NUCLEOTIDE SEQUENCE [LARGE SCALE GENOMIC DNA]</scope>
    <source>
        <strain evidence="1 2">DSM 6562</strain>
    </source>
</reference>
<sequence>MLENIYMVRDIINLAGGQIKGRKKMQKIIYILQQLAKPFRKPYEFRWNFYGVYSDELASELNVGEIFGILRERCLEEHGYRTFIIETVDNSNASGIEKDEQVKQLVTYLAAKESRVLEVLSSIIFFKDQGYADAALEEKLHVFKGHLASFFDEAFTTYNELTGVRLKLESR</sequence>
<protein>
    <submittedName>
        <fullName evidence="1">Uncharacterized protein</fullName>
    </submittedName>
</protein>